<dbReference type="STRING" id="1603606.DSOUD_0864"/>
<keyword evidence="3" id="KW-1185">Reference proteome</keyword>
<dbReference type="RefSeq" id="WP_053549838.1">
    <property type="nucleotide sequence ID" value="NZ_CP010802.1"/>
</dbReference>
<organism evidence="2 3">
    <name type="scientific">Desulfuromonas soudanensis</name>
    <dbReference type="NCBI Taxonomy" id="1603606"/>
    <lineage>
        <taxon>Bacteria</taxon>
        <taxon>Pseudomonadati</taxon>
        <taxon>Thermodesulfobacteriota</taxon>
        <taxon>Desulfuromonadia</taxon>
        <taxon>Desulfuromonadales</taxon>
        <taxon>Desulfuromonadaceae</taxon>
        <taxon>Desulfuromonas</taxon>
    </lineage>
</organism>
<protein>
    <submittedName>
        <fullName evidence="2">Uncharacterized protein</fullName>
    </submittedName>
</protein>
<accession>A0A0M4D0Z2</accession>
<feature type="chain" id="PRO_5005791741" evidence="1">
    <location>
        <begin position="26"/>
        <end position="152"/>
    </location>
</feature>
<evidence type="ECO:0000313" key="3">
    <source>
        <dbReference type="Proteomes" id="UP000057158"/>
    </source>
</evidence>
<name>A0A0M4D0Z2_9BACT</name>
<dbReference type="Proteomes" id="UP000057158">
    <property type="component" value="Chromosome"/>
</dbReference>
<keyword evidence="1" id="KW-0732">Signal</keyword>
<dbReference type="AlphaFoldDB" id="A0A0M4D0Z2"/>
<evidence type="ECO:0000256" key="1">
    <source>
        <dbReference type="SAM" id="SignalP"/>
    </source>
</evidence>
<dbReference type="KEGG" id="des:DSOUD_0864"/>
<dbReference type="PATRIC" id="fig|1603606.3.peg.949"/>
<dbReference type="EMBL" id="CP010802">
    <property type="protein sequence ID" value="ALC15651.1"/>
    <property type="molecule type" value="Genomic_DNA"/>
</dbReference>
<dbReference type="OrthoDB" id="9894002at2"/>
<reference evidence="2 3" key="1">
    <citation type="submission" date="2015-07" db="EMBL/GenBank/DDBJ databases">
        <title>Isolation and Genomic Characterization of a Novel Halophilic Metal-Reducing Deltaproteobacterium from the Deep Subsurface.</title>
        <authorList>
            <person name="Badalamenti J.P."/>
            <person name="Summers Z.M."/>
            <person name="Gralnick J.A."/>
            <person name="Bond D.R."/>
        </authorList>
    </citation>
    <scope>NUCLEOTIDE SEQUENCE [LARGE SCALE GENOMIC DNA]</scope>
    <source>
        <strain evidence="2 3">WTL</strain>
    </source>
</reference>
<evidence type="ECO:0000313" key="2">
    <source>
        <dbReference type="EMBL" id="ALC15651.1"/>
    </source>
</evidence>
<gene>
    <name evidence="2" type="ORF">DSOUD_0864</name>
</gene>
<proteinExistence type="predicted"/>
<sequence length="152" mass="15752">MKAFRWSLGSLLLLAILLLSLPALAATANFSEVVTGIQVVPVTMNRAVTAVSAPVIARLQLPFKAQVLGVSSSCETADYASTDEVYTIDVLEAGTTILSAPITLAAADTVYGGTLADTTIADEAVVTVVLDVSGTTPSVEDVTVLLTLRRTN</sequence>
<feature type="signal peptide" evidence="1">
    <location>
        <begin position="1"/>
        <end position="25"/>
    </location>
</feature>